<comment type="caution">
    <text evidence="3">The sequence shown here is derived from an EMBL/GenBank/DDBJ whole genome shotgun (WGS) entry which is preliminary data.</text>
</comment>
<name>A0A9N8EGS1_9STRA</name>
<feature type="compositionally biased region" description="Polar residues" evidence="1">
    <location>
        <begin position="53"/>
        <end position="69"/>
    </location>
</feature>
<sequence>MAFTRRNRKLSKVANSSSRPVWFVALLVGISVLAFMHRFRESTEPQLILASSRAMTTQDVEPPQQQNRNMLRDDAKNEAFNTREDERTVIATLKAELQKAEQAKQDNNNNNYNSNSNSNRADSKKQDNSNNRAVPVRESTKESSLKAAQENKPEENSKGGDDSSSSLSKEELLKDRPVYFMKNGQVNEKDAFSASWIQRTEDFLVMDLRRINICEDAAFKAFKYRRHRLRMTLDWLDFSLEHLSKWWKMLKIFEFQTVFDTAKTRFDNYLAKAATFPMEENPSFIETVAVIAFQQYKDGKQKEQSYQLTKLSLASTMESLRRAGMGRIVVVGRPKGLDPWGEDYLVCQDTFRHLKGLVEGETVANTTLATMVGNMEVAFVEFNETDAKTPHLAKNVPKATLVGLKTALQHSIQKEPLTDQETEFMKQWLGDRQEPTYWRYVYLTEPDSILQTRPSTLKKLKQEVDLGNVLVPHRLQPIPHEDDAPGHPRDFLFLPKDIAPIIELDSIGEGDACCDHHKGPEYKPGQPPMMKGCGNFWYMCDFSRRIPKENRTHDRIRQYPLIKLKQGTEIISLAALEHGRPCLPKKNDVCVPPDLEEYESLRRPS</sequence>
<dbReference type="Proteomes" id="UP001153069">
    <property type="component" value="Unassembled WGS sequence"/>
</dbReference>
<protein>
    <submittedName>
        <fullName evidence="3">Uncharacterized protein</fullName>
    </submittedName>
</protein>
<evidence type="ECO:0000313" key="4">
    <source>
        <dbReference type="Proteomes" id="UP001153069"/>
    </source>
</evidence>
<feature type="region of interest" description="Disordered" evidence="1">
    <location>
        <begin position="100"/>
        <end position="168"/>
    </location>
</feature>
<feature type="compositionally biased region" description="Basic and acidic residues" evidence="1">
    <location>
        <begin position="138"/>
        <end position="161"/>
    </location>
</feature>
<feature type="transmembrane region" description="Helical" evidence="2">
    <location>
        <begin position="21"/>
        <end position="39"/>
    </location>
</feature>
<keyword evidence="2" id="KW-0812">Transmembrane</keyword>
<keyword evidence="2" id="KW-1133">Transmembrane helix</keyword>
<evidence type="ECO:0000313" key="3">
    <source>
        <dbReference type="EMBL" id="CAB9518879.1"/>
    </source>
</evidence>
<accession>A0A9N8EGS1</accession>
<dbReference type="EMBL" id="CAICTM010000967">
    <property type="protein sequence ID" value="CAB9518879.1"/>
    <property type="molecule type" value="Genomic_DNA"/>
</dbReference>
<proteinExistence type="predicted"/>
<keyword evidence="4" id="KW-1185">Reference proteome</keyword>
<gene>
    <name evidence="3" type="ORF">SEMRO_969_G226220.1</name>
</gene>
<keyword evidence="2" id="KW-0472">Membrane</keyword>
<evidence type="ECO:0000256" key="2">
    <source>
        <dbReference type="SAM" id="Phobius"/>
    </source>
</evidence>
<dbReference type="OrthoDB" id="10681294at2759"/>
<feature type="compositionally biased region" description="Low complexity" evidence="1">
    <location>
        <begin position="107"/>
        <end position="119"/>
    </location>
</feature>
<organism evidence="3 4">
    <name type="scientific">Seminavis robusta</name>
    <dbReference type="NCBI Taxonomy" id="568900"/>
    <lineage>
        <taxon>Eukaryota</taxon>
        <taxon>Sar</taxon>
        <taxon>Stramenopiles</taxon>
        <taxon>Ochrophyta</taxon>
        <taxon>Bacillariophyta</taxon>
        <taxon>Bacillariophyceae</taxon>
        <taxon>Bacillariophycidae</taxon>
        <taxon>Naviculales</taxon>
        <taxon>Naviculaceae</taxon>
        <taxon>Seminavis</taxon>
    </lineage>
</organism>
<feature type="region of interest" description="Disordered" evidence="1">
    <location>
        <begin position="53"/>
        <end position="72"/>
    </location>
</feature>
<reference evidence="3" key="1">
    <citation type="submission" date="2020-06" db="EMBL/GenBank/DDBJ databases">
        <authorList>
            <consortium name="Plant Systems Biology data submission"/>
        </authorList>
    </citation>
    <scope>NUCLEOTIDE SEQUENCE</scope>
    <source>
        <strain evidence="3">D6</strain>
    </source>
</reference>
<dbReference type="AlphaFoldDB" id="A0A9N8EGS1"/>
<evidence type="ECO:0000256" key="1">
    <source>
        <dbReference type="SAM" id="MobiDB-lite"/>
    </source>
</evidence>